<dbReference type="InterPro" id="IPR014284">
    <property type="entry name" value="RNA_pol_sigma-70_dom"/>
</dbReference>
<evidence type="ECO:0000256" key="3">
    <source>
        <dbReference type="ARBA" id="ARBA00023082"/>
    </source>
</evidence>
<proteinExistence type="inferred from homology"/>
<keyword evidence="3" id="KW-0731">Sigma factor</keyword>
<dbReference type="InterPro" id="IPR036388">
    <property type="entry name" value="WH-like_DNA-bd_sf"/>
</dbReference>
<dbReference type="SUPFAM" id="SSF88946">
    <property type="entry name" value="Sigma2 domain of RNA polymerase sigma factors"/>
    <property type="match status" value="1"/>
</dbReference>
<dbReference type="PANTHER" id="PTHR43133">
    <property type="entry name" value="RNA POLYMERASE ECF-TYPE SIGMA FACTO"/>
    <property type="match status" value="1"/>
</dbReference>
<accession>A0AAP2GCJ5</accession>
<organism evidence="6 7">
    <name type="scientific">Dawidia soli</name>
    <dbReference type="NCBI Taxonomy" id="2782352"/>
    <lineage>
        <taxon>Bacteria</taxon>
        <taxon>Pseudomonadati</taxon>
        <taxon>Bacteroidota</taxon>
        <taxon>Cytophagia</taxon>
        <taxon>Cytophagales</taxon>
        <taxon>Chryseotaleaceae</taxon>
        <taxon>Dawidia</taxon>
    </lineage>
</organism>
<dbReference type="AlphaFoldDB" id="A0AAP2GCJ5"/>
<dbReference type="Pfam" id="PF08281">
    <property type="entry name" value="Sigma70_r4_2"/>
    <property type="match status" value="1"/>
</dbReference>
<dbReference type="SMART" id="SM00421">
    <property type="entry name" value="HTH_LUXR"/>
    <property type="match status" value="1"/>
</dbReference>
<dbReference type="GO" id="GO:0003677">
    <property type="term" value="F:DNA binding"/>
    <property type="evidence" value="ECO:0007669"/>
    <property type="project" value="InterPro"/>
</dbReference>
<dbReference type="EMBL" id="JAHESC010000007">
    <property type="protein sequence ID" value="MBT1686212.1"/>
    <property type="molecule type" value="Genomic_DNA"/>
</dbReference>
<dbReference type="InterPro" id="IPR013249">
    <property type="entry name" value="RNA_pol_sigma70_r4_t2"/>
</dbReference>
<dbReference type="Gene3D" id="1.10.1740.10">
    <property type="match status" value="1"/>
</dbReference>
<name>A0AAP2GCJ5_9BACT</name>
<dbReference type="InterPro" id="IPR039425">
    <property type="entry name" value="RNA_pol_sigma-70-like"/>
</dbReference>
<protein>
    <submittedName>
        <fullName evidence="6">Sigma-70 family RNA polymerase sigma factor</fullName>
    </submittedName>
</protein>
<evidence type="ECO:0000313" key="6">
    <source>
        <dbReference type="EMBL" id="MBT1686212.1"/>
    </source>
</evidence>
<dbReference type="CDD" id="cd06171">
    <property type="entry name" value="Sigma70_r4"/>
    <property type="match status" value="1"/>
</dbReference>
<dbReference type="Gene3D" id="1.10.10.10">
    <property type="entry name" value="Winged helix-like DNA-binding domain superfamily/Winged helix DNA-binding domain"/>
    <property type="match status" value="1"/>
</dbReference>
<evidence type="ECO:0000256" key="4">
    <source>
        <dbReference type="ARBA" id="ARBA00023163"/>
    </source>
</evidence>
<evidence type="ECO:0000256" key="1">
    <source>
        <dbReference type="ARBA" id="ARBA00010641"/>
    </source>
</evidence>
<dbReference type="PANTHER" id="PTHR43133:SF46">
    <property type="entry name" value="RNA POLYMERASE SIGMA-70 FACTOR ECF SUBFAMILY"/>
    <property type="match status" value="1"/>
</dbReference>
<comment type="caution">
    <text evidence="6">The sequence shown here is derived from an EMBL/GenBank/DDBJ whole genome shotgun (WGS) entry which is preliminary data.</text>
</comment>
<evidence type="ECO:0000256" key="2">
    <source>
        <dbReference type="ARBA" id="ARBA00023015"/>
    </source>
</evidence>
<dbReference type="Proteomes" id="UP001319180">
    <property type="component" value="Unassembled WGS sequence"/>
</dbReference>
<dbReference type="InterPro" id="IPR007627">
    <property type="entry name" value="RNA_pol_sigma70_r2"/>
</dbReference>
<evidence type="ECO:0000259" key="5">
    <source>
        <dbReference type="SMART" id="SM00421"/>
    </source>
</evidence>
<keyword evidence="4" id="KW-0804">Transcription</keyword>
<dbReference type="GO" id="GO:0016987">
    <property type="term" value="F:sigma factor activity"/>
    <property type="evidence" value="ECO:0007669"/>
    <property type="project" value="UniProtKB-KW"/>
</dbReference>
<dbReference type="Pfam" id="PF04542">
    <property type="entry name" value="Sigma70_r2"/>
    <property type="match status" value="1"/>
</dbReference>
<dbReference type="InterPro" id="IPR013325">
    <property type="entry name" value="RNA_pol_sigma_r2"/>
</dbReference>
<dbReference type="InterPro" id="IPR000792">
    <property type="entry name" value="Tscrpt_reg_LuxR_C"/>
</dbReference>
<gene>
    <name evidence="6" type="ORF">KK078_06575</name>
</gene>
<feature type="domain" description="HTH luxR-type" evidence="5">
    <location>
        <begin position="130"/>
        <end position="188"/>
    </location>
</feature>
<reference evidence="6 7" key="1">
    <citation type="submission" date="2021-05" db="EMBL/GenBank/DDBJ databases">
        <title>A Polyphasic approach of four new species of the genus Ohtaekwangia: Ohtaekwangia histidinii sp. nov., Ohtaekwangia cretensis sp. nov., Ohtaekwangia indiensis sp. nov., Ohtaekwangia reichenbachii sp. nov. from diverse environment.</title>
        <authorList>
            <person name="Octaviana S."/>
        </authorList>
    </citation>
    <scope>NUCLEOTIDE SEQUENCE [LARGE SCALE GENOMIC DNA]</scope>
    <source>
        <strain evidence="6 7">PWU37</strain>
    </source>
</reference>
<dbReference type="InterPro" id="IPR013324">
    <property type="entry name" value="RNA_pol_sigma_r3/r4-like"/>
</dbReference>
<evidence type="ECO:0000313" key="7">
    <source>
        <dbReference type="Proteomes" id="UP001319180"/>
    </source>
</evidence>
<dbReference type="GO" id="GO:0006352">
    <property type="term" value="P:DNA-templated transcription initiation"/>
    <property type="evidence" value="ECO:0007669"/>
    <property type="project" value="InterPro"/>
</dbReference>
<comment type="similarity">
    <text evidence="1">Belongs to the sigma-70 factor family. ECF subfamily.</text>
</comment>
<dbReference type="NCBIfam" id="TIGR02937">
    <property type="entry name" value="sigma70-ECF"/>
    <property type="match status" value="1"/>
</dbReference>
<keyword evidence="2" id="KW-0805">Transcription regulation</keyword>
<sequence length="195" mass="23198">MHSNVNEAMLRRMAKGDEEAFRQIYDLYWDVIYHFIRKKVGSKQFAEDVAQEIFTSLWARRTEFTDVQNLKHYLAMWSRNHALRLLKRIASETQAQREYTITLDRGAPDVNPDEILYEEKRYKDTLHGAVNALTPRQQEVFRLAKVEGLSHKEIAERLNITPFSVKKHVYDAMLLIRERFRGHIAYLALLLIYWQ</sequence>
<keyword evidence="7" id="KW-1185">Reference proteome</keyword>
<dbReference type="RefSeq" id="WP_254089454.1">
    <property type="nucleotide sequence ID" value="NZ_JAHESC010000007.1"/>
</dbReference>
<dbReference type="SUPFAM" id="SSF88659">
    <property type="entry name" value="Sigma3 and sigma4 domains of RNA polymerase sigma factors"/>
    <property type="match status" value="1"/>
</dbReference>